<sequence length="73" mass="7882">MQTSRISFILYGSNSAAGLDGTSDELFSMEAGTQNSAPALEYIPAVSSTPAALIATAMLWDKASQNRHRWLVY</sequence>
<evidence type="ECO:0000313" key="2">
    <source>
        <dbReference type="Proteomes" id="UP000838756"/>
    </source>
</evidence>
<accession>A0A8S4RQ17</accession>
<keyword evidence="2" id="KW-1185">Reference proteome</keyword>
<dbReference type="Proteomes" id="UP000838756">
    <property type="component" value="Unassembled WGS sequence"/>
</dbReference>
<dbReference type="AlphaFoldDB" id="A0A8S4RQ17"/>
<organism evidence="1 2">
    <name type="scientific">Pararge aegeria aegeria</name>
    <dbReference type="NCBI Taxonomy" id="348720"/>
    <lineage>
        <taxon>Eukaryota</taxon>
        <taxon>Metazoa</taxon>
        <taxon>Ecdysozoa</taxon>
        <taxon>Arthropoda</taxon>
        <taxon>Hexapoda</taxon>
        <taxon>Insecta</taxon>
        <taxon>Pterygota</taxon>
        <taxon>Neoptera</taxon>
        <taxon>Endopterygota</taxon>
        <taxon>Lepidoptera</taxon>
        <taxon>Glossata</taxon>
        <taxon>Ditrysia</taxon>
        <taxon>Papilionoidea</taxon>
        <taxon>Nymphalidae</taxon>
        <taxon>Satyrinae</taxon>
        <taxon>Satyrini</taxon>
        <taxon>Parargina</taxon>
        <taxon>Pararge</taxon>
    </lineage>
</organism>
<gene>
    <name evidence="1" type="primary">jg12468</name>
    <name evidence="1" type="ORF">PAEG_LOCUS16355</name>
</gene>
<evidence type="ECO:0000313" key="1">
    <source>
        <dbReference type="EMBL" id="CAH2239692.1"/>
    </source>
</evidence>
<reference evidence="1" key="1">
    <citation type="submission" date="2022-03" db="EMBL/GenBank/DDBJ databases">
        <authorList>
            <person name="Lindestad O."/>
        </authorList>
    </citation>
    <scope>NUCLEOTIDE SEQUENCE</scope>
</reference>
<proteinExistence type="predicted"/>
<comment type="caution">
    <text evidence="1">The sequence shown here is derived from an EMBL/GenBank/DDBJ whole genome shotgun (WGS) entry which is preliminary data.</text>
</comment>
<name>A0A8S4RQ17_9NEOP</name>
<protein>
    <submittedName>
        <fullName evidence="1">Jg12468 protein</fullName>
    </submittedName>
</protein>
<dbReference type="EMBL" id="CAKXAJ010025449">
    <property type="protein sequence ID" value="CAH2239692.1"/>
    <property type="molecule type" value="Genomic_DNA"/>
</dbReference>